<dbReference type="InterPro" id="IPR035965">
    <property type="entry name" value="PAS-like_dom_sf"/>
</dbReference>
<dbReference type="InterPro" id="IPR003661">
    <property type="entry name" value="HisK_dim/P_dom"/>
</dbReference>
<dbReference type="PROSITE" id="PS50113">
    <property type="entry name" value="PAC"/>
    <property type="match status" value="3"/>
</dbReference>
<dbReference type="CDD" id="cd16922">
    <property type="entry name" value="HATPase_EvgS-ArcB-TorS-like"/>
    <property type="match status" value="1"/>
</dbReference>
<organism evidence="22 23">
    <name type="scientific">Marichromatium gracile</name>
    <name type="common">Chromatium gracile</name>
    <dbReference type="NCBI Taxonomy" id="1048"/>
    <lineage>
        <taxon>Bacteria</taxon>
        <taxon>Pseudomonadati</taxon>
        <taxon>Pseudomonadota</taxon>
        <taxon>Gammaproteobacteria</taxon>
        <taxon>Chromatiales</taxon>
        <taxon>Chromatiaceae</taxon>
        <taxon>Marichromatium</taxon>
    </lineage>
</organism>
<dbReference type="PRINTS" id="PR00344">
    <property type="entry name" value="BCTRLSENSOR"/>
</dbReference>
<dbReference type="Gene3D" id="3.40.50.2300">
    <property type="match status" value="1"/>
</dbReference>
<evidence type="ECO:0000256" key="10">
    <source>
        <dbReference type="ARBA" id="ARBA00022777"/>
    </source>
</evidence>
<dbReference type="EC" id="2.7.13.3" evidence="3"/>
<evidence type="ECO:0000259" key="21">
    <source>
        <dbReference type="PROSITE" id="PS50894"/>
    </source>
</evidence>
<dbReference type="PANTHER" id="PTHR43047:SF64">
    <property type="entry name" value="HISTIDINE KINASE CONTAINING CHEY-HOMOLOGOUS RECEIVER DOMAIN AND PAS DOMAIN-RELATED"/>
    <property type="match status" value="1"/>
</dbReference>
<evidence type="ECO:0000256" key="4">
    <source>
        <dbReference type="ARBA" id="ARBA00022475"/>
    </source>
</evidence>
<feature type="domain" description="Response regulatory" evidence="18">
    <location>
        <begin position="915"/>
        <end position="1031"/>
    </location>
</feature>
<dbReference type="InterPro" id="IPR004358">
    <property type="entry name" value="Sig_transdc_His_kin-like_C"/>
</dbReference>
<dbReference type="Proteomes" id="UP000295247">
    <property type="component" value="Unassembled WGS sequence"/>
</dbReference>
<dbReference type="InterPro" id="IPR001610">
    <property type="entry name" value="PAC"/>
</dbReference>
<dbReference type="SMART" id="SM00086">
    <property type="entry name" value="PAC"/>
    <property type="match status" value="3"/>
</dbReference>
<feature type="domain" description="PAC" evidence="20">
    <location>
        <begin position="451"/>
        <end position="504"/>
    </location>
</feature>
<evidence type="ECO:0000256" key="7">
    <source>
        <dbReference type="ARBA" id="ARBA00022679"/>
    </source>
</evidence>
<dbReference type="SUPFAM" id="SSF47384">
    <property type="entry name" value="Homodimeric domain of signal transducing histidine kinase"/>
    <property type="match status" value="1"/>
</dbReference>
<dbReference type="PANTHER" id="PTHR43047">
    <property type="entry name" value="TWO-COMPONENT HISTIDINE PROTEIN KINASE"/>
    <property type="match status" value="1"/>
</dbReference>
<evidence type="ECO:0000256" key="15">
    <source>
        <dbReference type="PROSITE-ProRule" id="PRU00110"/>
    </source>
</evidence>
<comment type="catalytic activity">
    <reaction evidence="1">
        <text>ATP + protein L-histidine = ADP + protein N-phospho-L-histidine.</text>
        <dbReference type="EC" id="2.7.13.3"/>
    </reaction>
</comment>
<comment type="subcellular location">
    <subcellularLocation>
        <location evidence="2">Cell inner membrane</location>
        <topology evidence="2">Multi-pass membrane protein</topology>
    </subcellularLocation>
</comment>
<evidence type="ECO:0000256" key="5">
    <source>
        <dbReference type="ARBA" id="ARBA00022519"/>
    </source>
</evidence>
<dbReference type="FunFam" id="1.10.287.130:FF:000004">
    <property type="entry name" value="Ethylene receptor 1"/>
    <property type="match status" value="1"/>
</dbReference>
<keyword evidence="6 16" id="KW-0597">Phosphoprotein</keyword>
<dbReference type="PROSITE" id="PS50894">
    <property type="entry name" value="HPT"/>
    <property type="match status" value="1"/>
</dbReference>
<evidence type="ECO:0000256" key="16">
    <source>
        <dbReference type="PROSITE-ProRule" id="PRU00169"/>
    </source>
</evidence>
<dbReference type="InterPro" id="IPR008207">
    <property type="entry name" value="Sig_transdc_His_kin_Hpt_dom"/>
</dbReference>
<dbReference type="SUPFAM" id="SSF55874">
    <property type="entry name" value="ATPase domain of HSP90 chaperone/DNA topoisomerase II/histidine kinase"/>
    <property type="match status" value="1"/>
</dbReference>
<dbReference type="PROSITE" id="PS50112">
    <property type="entry name" value="PAS"/>
    <property type="match status" value="4"/>
</dbReference>
<dbReference type="SUPFAM" id="SSF52172">
    <property type="entry name" value="CheY-like"/>
    <property type="match status" value="1"/>
</dbReference>
<dbReference type="InterPro" id="IPR011006">
    <property type="entry name" value="CheY-like_superfamily"/>
</dbReference>
<dbReference type="Pfam" id="PF08447">
    <property type="entry name" value="PAS_3"/>
    <property type="match status" value="1"/>
</dbReference>
<dbReference type="CDD" id="cd00082">
    <property type="entry name" value="HisKA"/>
    <property type="match status" value="1"/>
</dbReference>
<dbReference type="FunFam" id="3.30.565.10:FF:000010">
    <property type="entry name" value="Sensor histidine kinase RcsC"/>
    <property type="match status" value="1"/>
</dbReference>
<dbReference type="CDD" id="cd00130">
    <property type="entry name" value="PAS"/>
    <property type="match status" value="4"/>
</dbReference>
<evidence type="ECO:0000256" key="11">
    <source>
        <dbReference type="ARBA" id="ARBA00022840"/>
    </source>
</evidence>
<dbReference type="InterPro" id="IPR003594">
    <property type="entry name" value="HATPase_dom"/>
</dbReference>
<dbReference type="Pfam" id="PF08448">
    <property type="entry name" value="PAS_4"/>
    <property type="match status" value="2"/>
</dbReference>
<gene>
    <name evidence="22" type="ORF">EDC29_105163</name>
</gene>
<dbReference type="GO" id="GO:0005524">
    <property type="term" value="F:ATP binding"/>
    <property type="evidence" value="ECO:0007669"/>
    <property type="project" value="UniProtKB-KW"/>
</dbReference>
<feature type="domain" description="PAC" evidence="20">
    <location>
        <begin position="326"/>
        <end position="378"/>
    </location>
</feature>
<name>A0A4R4AAI9_MARGR</name>
<dbReference type="InterPro" id="IPR013655">
    <property type="entry name" value="PAS_fold_3"/>
</dbReference>
<feature type="domain" description="PAC" evidence="20">
    <location>
        <begin position="201"/>
        <end position="252"/>
    </location>
</feature>
<evidence type="ECO:0000259" key="17">
    <source>
        <dbReference type="PROSITE" id="PS50109"/>
    </source>
</evidence>
<dbReference type="SUPFAM" id="SSF55785">
    <property type="entry name" value="PYP-like sensor domain (PAS domain)"/>
    <property type="match status" value="4"/>
</dbReference>
<evidence type="ECO:0000313" key="23">
    <source>
        <dbReference type="Proteomes" id="UP000295247"/>
    </source>
</evidence>
<keyword evidence="12" id="KW-1133">Transmembrane helix</keyword>
<dbReference type="NCBIfam" id="TIGR00229">
    <property type="entry name" value="sensory_box"/>
    <property type="match status" value="3"/>
</dbReference>
<keyword evidence="14" id="KW-0472">Membrane</keyword>
<dbReference type="CDD" id="cd00088">
    <property type="entry name" value="HPT"/>
    <property type="match status" value="1"/>
</dbReference>
<evidence type="ECO:0000259" key="18">
    <source>
        <dbReference type="PROSITE" id="PS50110"/>
    </source>
</evidence>
<dbReference type="InterPro" id="IPR013656">
    <property type="entry name" value="PAS_4"/>
</dbReference>
<reference evidence="22 23" key="1">
    <citation type="submission" date="2019-03" db="EMBL/GenBank/DDBJ databases">
        <title>Genomic Encyclopedia of Type Strains, Phase IV (KMG-IV): sequencing the most valuable type-strain genomes for metagenomic binning, comparative biology and taxonomic classification.</title>
        <authorList>
            <person name="Goeker M."/>
        </authorList>
    </citation>
    <scope>NUCLEOTIDE SEQUENCE [LARGE SCALE GENOMIC DNA]</scope>
    <source>
        <strain evidence="22 23">DSM 203</strain>
    </source>
</reference>
<protein>
    <recommendedName>
        <fullName evidence="3">histidine kinase</fullName>
        <ecNumber evidence="3">2.7.13.3</ecNumber>
    </recommendedName>
</protein>
<dbReference type="SUPFAM" id="SSF47226">
    <property type="entry name" value="Histidine-containing phosphotransfer domain, HPT domain"/>
    <property type="match status" value="2"/>
</dbReference>
<evidence type="ECO:0000256" key="1">
    <source>
        <dbReference type="ARBA" id="ARBA00000085"/>
    </source>
</evidence>
<dbReference type="Gene3D" id="3.30.450.20">
    <property type="entry name" value="PAS domain"/>
    <property type="match status" value="4"/>
</dbReference>
<sequence length="1287" mass="142841">MEQPRLHILLLEDASSAPLALDAMLDGAAHVLERHRLDQPGLAELIASRVDDWDLVLCDGRAASADLERVLTGSGALPVLLLSPLDDGGAGACRVWEALSGPLVEHLARLAVPRSAGVGDDDSIRLERIVASVPGMIYAYRLDAEGAPQLQFITSTVEPILGIRAKELFSDSHRFIANIHPQDLPRVLAHHRQCERELCHRHDQYRYLHPGRGERWLEAWSVPGRERDGTILWYGYLHDITERKHAEIALEEERRRLSTLIETIPDQIWLKDPRGQYLACNLSFARCIGLDKRRILGRNDREIFPETLAERVERRDREAVEHGGAIRYEVWFDCADGKRIRMQTINTPMFDAAGALVGVLGVGRDITVAHEAQRARFESEKRYRDLIEHANSAIIRLGRDARIEFVNPYAERFFGYRAAELIGMPFTVLLASASCAAQTLLPGLIGDADGHSSRVERNRCRDGREMWMNWTNKPVFDAAGELVEVLAIGNDITELKRTESALRESEERFRALFENMHVGFALHEVVTDAQGHAIDYRFLAVNPAYTRMTGLAQEQVIGRRVGEVIPGIEDDPVDWIGRYGRVALSGEPIRFEAYAAYFERWFNLLAYSPAPGQFAVLVEDISERKRIETELESRRRDLEAQVRARTAELETAKRAAESASEAKSLFLANMSHEIRTPMNAIIGLTELLRREQTDPGLTERVERINEAAHHLMGLIDDILDLSRIEAGKLVINREPFAMADLFDQSIALLENRAEEKGLRVRREIASDIPAVLVGDVLRLRQILLNFLGNAVKFTEQGEVVVSAGLIERDAARVRLRIAVRDTGIGLDTTQQERIFELFEQVDGSPTRRYGGVGLGLAISRRLSLLLGGEIGVESRLGVGSTFWVELPFEIAEEGQHAPAAQPLQRPATERLRGARVLLVEDNRVNQDVAREILEWVGVRVEVAGDGAEALARARESVFDLVLMDIQMPVLDGFEATRRLRRLPGYAETPILAMTANVFEEVERRCLAAGMNGHLAKPIDPERLYGVIADWLQRSSAPMSRDQGFEERMRALSGVDLEQGMIRAGGRVESLALLLAHFIEAHGADPARLRALLATGRPDDLELVVRRAHELGEGAGALGLTGVMAGAAGFEQAVREGTGHRAALALLELALTETCDGVRRALAAVARPDASPRQDSGEEETLIDWKALRDKFGGRDAFIQRLLASMCDSHTGTPALLRAAAESEDHQRIASMAHTLAGSAGNLEVPSVARLAREVERAARDRDAQAGALAGRLADRLVRLLEEIARPR</sequence>
<keyword evidence="7" id="KW-0808">Transferase</keyword>
<evidence type="ECO:0000256" key="8">
    <source>
        <dbReference type="ARBA" id="ARBA00022692"/>
    </source>
</evidence>
<dbReference type="PROSITE" id="PS50109">
    <property type="entry name" value="HIS_KIN"/>
    <property type="match status" value="1"/>
</dbReference>
<dbReference type="RefSeq" id="WP_165913481.1">
    <property type="nucleotide sequence ID" value="NZ_NRRH01000016.1"/>
</dbReference>
<dbReference type="InterPro" id="IPR036097">
    <property type="entry name" value="HisK_dim/P_sf"/>
</dbReference>
<accession>A0A4R4AAI9</accession>
<dbReference type="Pfam" id="PF01627">
    <property type="entry name" value="Hpt"/>
    <property type="match status" value="1"/>
</dbReference>
<dbReference type="GO" id="GO:0000155">
    <property type="term" value="F:phosphorelay sensor kinase activity"/>
    <property type="evidence" value="ECO:0007669"/>
    <property type="project" value="InterPro"/>
</dbReference>
<dbReference type="Gene3D" id="1.20.120.160">
    <property type="entry name" value="HPT domain"/>
    <property type="match status" value="2"/>
</dbReference>
<evidence type="ECO:0000313" key="22">
    <source>
        <dbReference type="EMBL" id="TCW35988.1"/>
    </source>
</evidence>
<evidence type="ECO:0000256" key="2">
    <source>
        <dbReference type="ARBA" id="ARBA00004429"/>
    </source>
</evidence>
<dbReference type="InterPro" id="IPR000014">
    <property type="entry name" value="PAS"/>
</dbReference>
<dbReference type="Gene3D" id="1.10.287.130">
    <property type="match status" value="1"/>
</dbReference>
<keyword evidence="13" id="KW-0902">Two-component regulatory system</keyword>
<feature type="domain" description="HPt" evidence="21">
    <location>
        <begin position="1194"/>
        <end position="1287"/>
    </location>
</feature>
<dbReference type="GO" id="GO:0005886">
    <property type="term" value="C:plasma membrane"/>
    <property type="evidence" value="ECO:0007669"/>
    <property type="project" value="UniProtKB-SubCell"/>
</dbReference>
<evidence type="ECO:0000259" key="20">
    <source>
        <dbReference type="PROSITE" id="PS50113"/>
    </source>
</evidence>
<feature type="modified residue" description="Phosphohistidine" evidence="15">
    <location>
        <position position="1233"/>
    </location>
</feature>
<feature type="domain" description="Histidine kinase" evidence="17">
    <location>
        <begin position="669"/>
        <end position="890"/>
    </location>
</feature>
<dbReference type="InterPro" id="IPR005467">
    <property type="entry name" value="His_kinase_dom"/>
</dbReference>
<dbReference type="PROSITE" id="PS50110">
    <property type="entry name" value="RESPONSE_REGULATORY"/>
    <property type="match status" value="1"/>
</dbReference>
<evidence type="ECO:0000256" key="12">
    <source>
        <dbReference type="ARBA" id="ARBA00022989"/>
    </source>
</evidence>
<dbReference type="SMART" id="SM00388">
    <property type="entry name" value="HisKA"/>
    <property type="match status" value="1"/>
</dbReference>
<dbReference type="InterPro" id="IPR000700">
    <property type="entry name" value="PAS-assoc_C"/>
</dbReference>
<comment type="caution">
    <text evidence="22">The sequence shown here is derived from an EMBL/GenBank/DDBJ whole genome shotgun (WGS) entry which is preliminary data.</text>
</comment>
<dbReference type="SMART" id="SM00387">
    <property type="entry name" value="HATPase_c"/>
    <property type="match status" value="1"/>
</dbReference>
<dbReference type="Pfam" id="PF13188">
    <property type="entry name" value="PAS_8"/>
    <property type="match status" value="1"/>
</dbReference>
<keyword evidence="9" id="KW-0547">Nucleotide-binding</keyword>
<evidence type="ECO:0000256" key="13">
    <source>
        <dbReference type="ARBA" id="ARBA00023012"/>
    </source>
</evidence>
<evidence type="ECO:0000256" key="3">
    <source>
        <dbReference type="ARBA" id="ARBA00012438"/>
    </source>
</evidence>
<dbReference type="InterPro" id="IPR036890">
    <property type="entry name" value="HATPase_C_sf"/>
</dbReference>
<keyword evidence="11" id="KW-0067">ATP-binding</keyword>
<dbReference type="Gene3D" id="3.30.565.10">
    <property type="entry name" value="Histidine kinase-like ATPase, C-terminal domain"/>
    <property type="match status" value="1"/>
</dbReference>
<dbReference type="SMART" id="SM00448">
    <property type="entry name" value="REC"/>
    <property type="match status" value="1"/>
</dbReference>
<proteinExistence type="predicted"/>
<evidence type="ECO:0000256" key="14">
    <source>
        <dbReference type="ARBA" id="ARBA00023136"/>
    </source>
</evidence>
<evidence type="ECO:0000256" key="6">
    <source>
        <dbReference type="ARBA" id="ARBA00022553"/>
    </source>
</evidence>
<dbReference type="Pfam" id="PF00512">
    <property type="entry name" value="HisKA"/>
    <property type="match status" value="1"/>
</dbReference>
<dbReference type="EMBL" id="SMDC01000005">
    <property type="protein sequence ID" value="TCW35988.1"/>
    <property type="molecule type" value="Genomic_DNA"/>
</dbReference>
<dbReference type="Pfam" id="PF02518">
    <property type="entry name" value="HATPase_c"/>
    <property type="match status" value="1"/>
</dbReference>
<dbReference type="InterPro" id="IPR036641">
    <property type="entry name" value="HPT_dom_sf"/>
</dbReference>
<feature type="modified residue" description="4-aspartylphosphate" evidence="16">
    <location>
        <position position="964"/>
    </location>
</feature>
<feature type="domain" description="PAS" evidence="19">
    <location>
        <begin position="379"/>
        <end position="423"/>
    </location>
</feature>
<feature type="domain" description="PAS" evidence="19">
    <location>
        <begin position="253"/>
        <end position="323"/>
    </location>
</feature>
<dbReference type="Pfam" id="PF00072">
    <property type="entry name" value="Response_reg"/>
    <property type="match status" value="1"/>
</dbReference>
<feature type="domain" description="PAS" evidence="19">
    <location>
        <begin position="122"/>
        <end position="187"/>
    </location>
</feature>
<keyword evidence="8" id="KW-0812">Transmembrane</keyword>
<feature type="domain" description="PAS" evidence="19">
    <location>
        <begin position="505"/>
        <end position="565"/>
    </location>
</feature>
<dbReference type="CDD" id="cd17546">
    <property type="entry name" value="REC_hyHK_CKI1_RcsC-like"/>
    <property type="match status" value="1"/>
</dbReference>
<evidence type="ECO:0000259" key="19">
    <source>
        <dbReference type="PROSITE" id="PS50112"/>
    </source>
</evidence>
<dbReference type="SMART" id="SM00091">
    <property type="entry name" value="PAS"/>
    <property type="match status" value="4"/>
</dbReference>
<keyword evidence="10" id="KW-0418">Kinase</keyword>
<keyword evidence="4" id="KW-1003">Cell membrane</keyword>
<evidence type="ECO:0000256" key="9">
    <source>
        <dbReference type="ARBA" id="ARBA00022741"/>
    </source>
</evidence>
<dbReference type="InterPro" id="IPR001789">
    <property type="entry name" value="Sig_transdc_resp-reg_receiver"/>
</dbReference>
<keyword evidence="5" id="KW-0997">Cell inner membrane</keyword>